<dbReference type="InterPro" id="IPR001437">
    <property type="entry name" value="Tscrpt_elong_fac_GreA/B_C"/>
</dbReference>
<name>A0ABT0ZZY5_9PSEU</name>
<feature type="domain" description="Transcription elongation factor GreA/GreB C-terminal" evidence="1">
    <location>
        <begin position="39"/>
        <end position="101"/>
    </location>
</feature>
<dbReference type="EMBL" id="JAGSOV010000034">
    <property type="protein sequence ID" value="MCO1656291.1"/>
    <property type="molecule type" value="Genomic_DNA"/>
</dbReference>
<dbReference type="Gene3D" id="3.10.50.30">
    <property type="entry name" value="Transcription elongation factor, GreA/GreB, C-terminal domain"/>
    <property type="match status" value="1"/>
</dbReference>
<evidence type="ECO:0000313" key="2">
    <source>
        <dbReference type="EMBL" id="MCO1656291.1"/>
    </source>
</evidence>
<keyword evidence="2" id="KW-0648">Protein biosynthesis</keyword>
<dbReference type="SUPFAM" id="SSF54534">
    <property type="entry name" value="FKBP-like"/>
    <property type="match status" value="1"/>
</dbReference>
<dbReference type="Pfam" id="PF01272">
    <property type="entry name" value="GreA_GreB"/>
    <property type="match status" value="1"/>
</dbReference>
<dbReference type="RefSeq" id="WP_252438883.1">
    <property type="nucleotide sequence ID" value="NZ_JAGSOV010000034.1"/>
</dbReference>
<dbReference type="InterPro" id="IPR036953">
    <property type="entry name" value="GreA/GreB_C_sf"/>
</dbReference>
<sequence length="117" mass="12708">MSRGQTWLGPGAKRKARIRRLQEMLLDALVGHEPPDDGIAEPGMPVTVRLDDSGHAETFLLAQRGQGAYPDVETCSPDSPLGRALVGRREGDVCGYSLPDRRPMRATLIRAVPYGGE</sequence>
<reference evidence="2" key="1">
    <citation type="submission" date="2021-04" db="EMBL/GenBank/DDBJ databases">
        <title>Pseudonocardia sp. nov., isolated from sandy soil of mangrove forest.</title>
        <authorList>
            <person name="Zan Z."/>
            <person name="Huang R."/>
            <person name="Liu W."/>
        </authorList>
    </citation>
    <scope>NUCLEOTIDE SEQUENCE</scope>
    <source>
        <strain evidence="2">S2-4</strain>
    </source>
</reference>
<gene>
    <name evidence="2" type="ORF">KDL28_14620</name>
</gene>
<dbReference type="GO" id="GO:0003746">
    <property type="term" value="F:translation elongation factor activity"/>
    <property type="evidence" value="ECO:0007669"/>
    <property type="project" value="UniProtKB-KW"/>
</dbReference>
<dbReference type="InterPro" id="IPR018151">
    <property type="entry name" value="TF_GreA/GreB_CS"/>
</dbReference>
<protein>
    <submittedName>
        <fullName evidence="2">GreA/GreB family elongation factor</fullName>
    </submittedName>
</protein>
<keyword evidence="2" id="KW-0251">Elongation factor</keyword>
<organism evidence="2 3">
    <name type="scientific">Pseudonocardia humida</name>
    <dbReference type="NCBI Taxonomy" id="2800819"/>
    <lineage>
        <taxon>Bacteria</taxon>
        <taxon>Bacillati</taxon>
        <taxon>Actinomycetota</taxon>
        <taxon>Actinomycetes</taxon>
        <taxon>Pseudonocardiales</taxon>
        <taxon>Pseudonocardiaceae</taxon>
        <taxon>Pseudonocardia</taxon>
    </lineage>
</organism>
<comment type="caution">
    <text evidence="2">The sequence shown here is derived from an EMBL/GenBank/DDBJ whole genome shotgun (WGS) entry which is preliminary data.</text>
</comment>
<dbReference type="Proteomes" id="UP001165283">
    <property type="component" value="Unassembled WGS sequence"/>
</dbReference>
<dbReference type="PROSITE" id="PS00830">
    <property type="entry name" value="GREAB_2"/>
    <property type="match status" value="1"/>
</dbReference>
<keyword evidence="3" id="KW-1185">Reference proteome</keyword>
<accession>A0ABT0ZZY5</accession>
<evidence type="ECO:0000259" key="1">
    <source>
        <dbReference type="Pfam" id="PF01272"/>
    </source>
</evidence>
<evidence type="ECO:0000313" key="3">
    <source>
        <dbReference type="Proteomes" id="UP001165283"/>
    </source>
</evidence>
<proteinExistence type="predicted"/>